<evidence type="ECO:0000313" key="2">
    <source>
        <dbReference type="EMBL" id="MCA9755755.1"/>
    </source>
</evidence>
<reference evidence="2" key="2">
    <citation type="journal article" date="2021" name="Microbiome">
        <title>Successional dynamics and alternative stable states in a saline activated sludge microbial community over 9 years.</title>
        <authorList>
            <person name="Wang Y."/>
            <person name="Ye J."/>
            <person name="Ju F."/>
            <person name="Liu L."/>
            <person name="Boyd J.A."/>
            <person name="Deng Y."/>
            <person name="Parks D.H."/>
            <person name="Jiang X."/>
            <person name="Yin X."/>
            <person name="Woodcroft B.J."/>
            <person name="Tyson G.W."/>
            <person name="Hugenholtz P."/>
            <person name="Polz M.F."/>
            <person name="Zhang T."/>
        </authorList>
    </citation>
    <scope>NUCLEOTIDE SEQUENCE</scope>
    <source>
        <strain evidence="2">HKST-UBA02</strain>
    </source>
</reference>
<sequence>MKTTPRVRRLGSEEGSTLLIALLVLGSLSILATTIVVSAMGDRNLSKYERHSLMALGAAESGIAWAKRQIVTQTADMTDYDADGRPDFTLSDSLSNGGSFSVVAEASDIKGLGITAYQSNGFAIVSEGSYLGAVRRVKAEIVHDSFLKFARFVSINDLTYACGAALTGEVYTGGDLNVPCGCSSGQEAQFLESAYAVNDIPNAGCGIFYRGYVTDAEEIDLENSFDWTDTEDKAQGRAAENDCENKGDAGIYIKIGTSDPLSTGTNEINFSLFDFHNTTMVPGDTVITYNGVAVPHPQHFPNPMKYSEFNGMIVVVGDAFVEGTMDGKSAHPVTVFAKDDLVVMDDIIAGHTGFDEISGNPDGSGDPVNIGLVAEDLVEIDANTRRVLRVDGALFSRTNTWRANGDTGTHGQLPSGPYDLDLDGITGETPFNNDPVPGGGWNEVITASNTGKTWVLNITGPIITKYGGSAGPWSSGTVIANADGPTRRYNYDLDVTEYPPPCYPVPLNLWKEVSWTEIFDVRTDLASHLPN</sequence>
<protein>
    <submittedName>
        <fullName evidence="2">Pilus assembly PilX N-terminal domain-containing protein</fullName>
    </submittedName>
</protein>
<feature type="transmembrane region" description="Helical" evidence="1">
    <location>
        <begin position="20"/>
        <end position="41"/>
    </location>
</feature>
<gene>
    <name evidence="2" type="ORF">KDA27_08140</name>
</gene>
<dbReference type="AlphaFoldDB" id="A0A956NAN1"/>
<keyword evidence="1" id="KW-0812">Transmembrane</keyword>
<reference evidence="2" key="1">
    <citation type="submission" date="2020-04" db="EMBL/GenBank/DDBJ databases">
        <authorList>
            <person name="Zhang T."/>
        </authorList>
    </citation>
    <scope>NUCLEOTIDE SEQUENCE</scope>
    <source>
        <strain evidence="2">HKST-UBA02</strain>
    </source>
</reference>
<keyword evidence="1" id="KW-1133">Transmembrane helix</keyword>
<dbReference type="EMBL" id="JAGQHS010000031">
    <property type="protein sequence ID" value="MCA9755755.1"/>
    <property type="molecule type" value="Genomic_DNA"/>
</dbReference>
<name>A0A956NAN1_UNCEI</name>
<comment type="caution">
    <text evidence="2">The sequence shown here is derived from an EMBL/GenBank/DDBJ whole genome shotgun (WGS) entry which is preliminary data.</text>
</comment>
<organism evidence="2 3">
    <name type="scientific">Eiseniibacteriota bacterium</name>
    <dbReference type="NCBI Taxonomy" id="2212470"/>
    <lineage>
        <taxon>Bacteria</taxon>
        <taxon>Candidatus Eiseniibacteriota</taxon>
    </lineage>
</organism>
<proteinExistence type="predicted"/>
<evidence type="ECO:0000313" key="3">
    <source>
        <dbReference type="Proteomes" id="UP000739538"/>
    </source>
</evidence>
<evidence type="ECO:0000256" key="1">
    <source>
        <dbReference type="SAM" id="Phobius"/>
    </source>
</evidence>
<dbReference type="Proteomes" id="UP000739538">
    <property type="component" value="Unassembled WGS sequence"/>
</dbReference>
<accession>A0A956NAN1</accession>
<keyword evidence="1" id="KW-0472">Membrane</keyword>